<dbReference type="EMBL" id="JAVCAP010000032">
    <property type="protein sequence ID" value="MDP8568727.1"/>
    <property type="molecule type" value="Genomic_DNA"/>
</dbReference>
<feature type="chain" id="PRO_5046706213" evidence="2">
    <location>
        <begin position="24"/>
        <end position="271"/>
    </location>
</feature>
<feature type="compositionally biased region" description="Polar residues" evidence="1">
    <location>
        <begin position="254"/>
        <end position="271"/>
    </location>
</feature>
<proteinExistence type="predicted"/>
<feature type="signal peptide" evidence="2">
    <location>
        <begin position="1"/>
        <end position="23"/>
    </location>
</feature>
<feature type="region of interest" description="Disordered" evidence="1">
    <location>
        <begin position="247"/>
        <end position="271"/>
    </location>
</feature>
<evidence type="ECO:0000256" key="1">
    <source>
        <dbReference type="SAM" id="MobiDB-lite"/>
    </source>
</evidence>
<evidence type="ECO:0000313" key="3">
    <source>
        <dbReference type="EMBL" id="MDP8568727.1"/>
    </source>
</evidence>
<dbReference type="RefSeq" id="WP_306390479.1">
    <property type="nucleotide sequence ID" value="NZ_JAVCAP010000032.1"/>
</dbReference>
<reference evidence="4" key="1">
    <citation type="journal article" date="2019" name="Int. J. Syst. Evol. Microbiol.">
        <title>The Global Catalogue of Microorganisms (GCM) 10K type strain sequencing project: providing services to taxonomists for standard genome sequencing and annotation.</title>
        <authorList>
            <consortium name="The Broad Institute Genomics Platform"/>
            <consortium name="The Broad Institute Genome Sequencing Center for Infectious Disease"/>
            <person name="Wu L."/>
            <person name="Ma J."/>
        </authorList>
    </citation>
    <scope>NUCLEOTIDE SEQUENCE [LARGE SCALE GENOMIC DNA]</scope>
    <source>
        <strain evidence="4">VKM B-3159</strain>
    </source>
</reference>
<protein>
    <submittedName>
        <fullName evidence="3">Uncharacterized protein</fullName>
    </submittedName>
</protein>
<evidence type="ECO:0000313" key="4">
    <source>
        <dbReference type="Proteomes" id="UP001225906"/>
    </source>
</evidence>
<dbReference type="Proteomes" id="UP001225906">
    <property type="component" value="Unassembled WGS sequence"/>
</dbReference>
<keyword evidence="2" id="KW-0732">Signal</keyword>
<name>A0ABT9JVW3_9PROT</name>
<sequence length="271" mass="30501">MKINITISLLGVASLLFATVAFSMDSEPKRPKIAVSNLAYQQEVKDYFFENQTDLRTNTHNRKKSTIFRKSAEYKNKLEFSSKSKQTIVSRTEFRELKQFVADIKGALIKAGSFEVVESRPYTSNNEKIYDVIERIKMKNFKGADYVLFGMLNTVQAGENSVEIEHTTTNSHQHFVSLQADFSLIEVRTLKVIAAFSSLGNAQQTILSDKEKNDVVLVNTARLMTELSKDLAADVIKQVNQQLLANVESEGDSDSTSRGKPSKNSEVTVYY</sequence>
<keyword evidence="4" id="KW-1185">Reference proteome</keyword>
<evidence type="ECO:0000256" key="2">
    <source>
        <dbReference type="SAM" id="SignalP"/>
    </source>
</evidence>
<organism evidence="3 4">
    <name type="scientific">Methylophilus aquaticus</name>
    <dbReference type="NCBI Taxonomy" id="1971610"/>
    <lineage>
        <taxon>Bacteria</taxon>
        <taxon>Pseudomonadati</taxon>
        <taxon>Pseudomonadota</taxon>
        <taxon>Betaproteobacteria</taxon>
        <taxon>Nitrosomonadales</taxon>
        <taxon>Methylophilaceae</taxon>
        <taxon>Methylophilus</taxon>
    </lineage>
</organism>
<comment type="caution">
    <text evidence="3">The sequence shown here is derived from an EMBL/GenBank/DDBJ whole genome shotgun (WGS) entry which is preliminary data.</text>
</comment>
<gene>
    <name evidence="3" type="ORF">Q9291_12790</name>
</gene>
<accession>A0ABT9JVW3</accession>